<keyword evidence="1" id="KW-0175">Coiled coil</keyword>
<feature type="compositionally biased region" description="Polar residues" evidence="2">
    <location>
        <begin position="28"/>
        <end position="39"/>
    </location>
</feature>
<feature type="compositionally biased region" description="Low complexity" evidence="2">
    <location>
        <begin position="476"/>
        <end position="492"/>
    </location>
</feature>
<organism evidence="4">
    <name type="scientific">Thrips palmi</name>
    <name type="common">Melon thrips</name>
    <dbReference type="NCBI Taxonomy" id="161013"/>
    <lineage>
        <taxon>Eukaryota</taxon>
        <taxon>Metazoa</taxon>
        <taxon>Ecdysozoa</taxon>
        <taxon>Arthropoda</taxon>
        <taxon>Hexapoda</taxon>
        <taxon>Insecta</taxon>
        <taxon>Pterygota</taxon>
        <taxon>Neoptera</taxon>
        <taxon>Paraneoptera</taxon>
        <taxon>Thysanoptera</taxon>
        <taxon>Terebrantia</taxon>
        <taxon>Thripoidea</taxon>
        <taxon>Thripidae</taxon>
        <taxon>Thrips</taxon>
    </lineage>
</organism>
<dbReference type="OrthoDB" id="7699626at2759"/>
<dbReference type="KEGG" id="tpal:117649580"/>
<keyword evidence="3" id="KW-1185">Reference proteome</keyword>
<evidence type="ECO:0000313" key="3">
    <source>
        <dbReference type="Proteomes" id="UP000515158"/>
    </source>
</evidence>
<feature type="coiled-coil region" evidence="1">
    <location>
        <begin position="115"/>
        <end position="146"/>
    </location>
</feature>
<sequence>MACSLAGHVASGSTARSTRYGDNAGPRQDQTASILSPSAENDLRRTPINLNPYLRRSLLRALYHLEAEYQQQQALEAGRALSNGVPVIGEYHRTAPAVLKDPALRRALLRVLIHLEAEDLDKRAQEEAASELNAKEKQALRDAREQNNFLRNYMDENFPTDSPPQRDIPANMAEYIKYANEISGSHPGSVPAAGTQVNAYAEQPAPTQDQQYNGHQLPYNQQQQNYNQQQQNYNQQQTDAGQQYNQAAEAGLELQTALPSQNYDDTRLALNFQTDYTTQDPYSNHNYNATTEQPVPTTTDYYQTSPDPVQDDGRDNSIGKEGVKEQEQRSVNAANTIPTAETPTDTTALPTQDTTVEAAITTITTAKPASTTEDIKIFQAPLLAAFTLHQDAHGTPQRIVPLYRKQQSATASATASPTVATKLDEEQELKQQQLLLEEQLRRLQELQAKQQQLLKLQQFLTQEQERQRQLKKAHLAKAAATAAPQDQQQQQHDLQHHHQQQARVTAASVADSTYITQPPTTVPAPTAQPTLVAQSSTPEAAVQIHHSQGDTERQKQIEEYDKQRTLELERARKQSILEALERERQQKIIEAENARQRQLQQFYEEQHRLRLQEQERQRLASLDLTFQRSVEFNAA</sequence>
<feature type="compositionally biased region" description="Polar residues" evidence="2">
    <location>
        <begin position="277"/>
        <end position="307"/>
    </location>
</feature>
<dbReference type="AlphaFoldDB" id="A0A6P8ZSX9"/>
<feature type="coiled-coil region" evidence="1">
    <location>
        <begin position="563"/>
        <end position="597"/>
    </location>
</feature>
<evidence type="ECO:0000256" key="2">
    <source>
        <dbReference type="SAM" id="MobiDB-lite"/>
    </source>
</evidence>
<protein>
    <submittedName>
        <fullName evidence="4">Alpha-protein kinase 1-like</fullName>
    </submittedName>
</protein>
<feature type="compositionally biased region" description="Basic and acidic residues" evidence="2">
    <location>
        <begin position="311"/>
        <end position="328"/>
    </location>
</feature>
<proteinExistence type="predicted"/>
<name>A0A6P8ZSX9_THRPL</name>
<feature type="region of interest" description="Disordered" evidence="2">
    <location>
        <begin position="277"/>
        <end position="330"/>
    </location>
</feature>
<feature type="coiled-coil region" evidence="1">
    <location>
        <begin position="422"/>
        <end position="466"/>
    </location>
</feature>
<dbReference type="Proteomes" id="UP000515158">
    <property type="component" value="Unplaced"/>
</dbReference>
<evidence type="ECO:0000313" key="4">
    <source>
        <dbReference type="RefSeq" id="XP_034248358.1"/>
    </source>
</evidence>
<dbReference type="GeneID" id="117649580"/>
<feature type="region of interest" description="Disordered" evidence="2">
    <location>
        <begin position="14"/>
        <end position="40"/>
    </location>
</feature>
<feature type="region of interest" description="Disordered" evidence="2">
    <location>
        <begin position="473"/>
        <end position="502"/>
    </location>
</feature>
<evidence type="ECO:0000256" key="1">
    <source>
        <dbReference type="SAM" id="Coils"/>
    </source>
</evidence>
<gene>
    <name evidence="4" type="primary">LOC117649580</name>
</gene>
<accession>A0A6P8ZSX9</accession>
<reference evidence="4" key="1">
    <citation type="submission" date="2025-08" db="UniProtKB">
        <authorList>
            <consortium name="RefSeq"/>
        </authorList>
    </citation>
    <scope>IDENTIFICATION</scope>
    <source>
        <tissue evidence="4">Total insect</tissue>
    </source>
</reference>
<dbReference type="RefSeq" id="XP_034248358.1">
    <property type="nucleotide sequence ID" value="XM_034392467.1"/>
</dbReference>
<dbReference type="InParanoid" id="A0A6P8ZSX9"/>
<feature type="non-terminal residue" evidence="4">
    <location>
        <position position="635"/>
    </location>
</feature>